<dbReference type="EMBL" id="VLKL01000019">
    <property type="protein sequence ID" value="TWH98942.1"/>
    <property type="molecule type" value="Genomic_DNA"/>
</dbReference>
<name>A0A562KU79_9BRAD</name>
<feature type="transmembrane region" description="Helical" evidence="1">
    <location>
        <begin position="239"/>
        <end position="258"/>
    </location>
</feature>
<proteinExistence type="predicted"/>
<reference evidence="2 3" key="1">
    <citation type="journal article" date="2015" name="Stand. Genomic Sci.">
        <title>Genomic Encyclopedia of Bacterial and Archaeal Type Strains, Phase III: the genomes of soil and plant-associated and newly described type strains.</title>
        <authorList>
            <person name="Whitman W.B."/>
            <person name="Woyke T."/>
            <person name="Klenk H.P."/>
            <person name="Zhou Y."/>
            <person name="Lilburn T.G."/>
            <person name="Beck B.J."/>
            <person name="De Vos P."/>
            <person name="Vandamme P."/>
            <person name="Eisen J.A."/>
            <person name="Garrity G."/>
            <person name="Hugenholtz P."/>
            <person name="Kyrpides N.C."/>
        </authorList>
    </citation>
    <scope>NUCLEOTIDE SEQUENCE [LARGE SCALE GENOMIC DNA]</scope>
    <source>
        <strain evidence="2 3">CGMCC 1.10947</strain>
    </source>
</reference>
<feature type="transmembrane region" description="Helical" evidence="1">
    <location>
        <begin position="58"/>
        <end position="87"/>
    </location>
</feature>
<keyword evidence="1" id="KW-1133">Transmembrane helix</keyword>
<dbReference type="Proteomes" id="UP000317176">
    <property type="component" value="Unassembled WGS sequence"/>
</dbReference>
<protein>
    <submittedName>
        <fullName evidence="2">Putative metal-binding membrane protein</fullName>
    </submittedName>
</protein>
<evidence type="ECO:0000313" key="3">
    <source>
        <dbReference type="Proteomes" id="UP000317176"/>
    </source>
</evidence>
<dbReference type="Pfam" id="PF09948">
    <property type="entry name" value="PpoB2"/>
    <property type="match status" value="1"/>
</dbReference>
<evidence type="ECO:0000256" key="1">
    <source>
        <dbReference type="SAM" id="Phobius"/>
    </source>
</evidence>
<accession>A0A562KU79</accession>
<keyword evidence="3" id="KW-1185">Reference proteome</keyword>
<comment type="caution">
    <text evidence="2">The sequence shown here is derived from an EMBL/GenBank/DDBJ whole genome shotgun (WGS) entry which is preliminary data.</text>
</comment>
<dbReference type="RefSeq" id="WP_231088594.1">
    <property type="nucleotide sequence ID" value="NZ_CP088014.1"/>
</dbReference>
<feature type="transmembrane region" description="Helical" evidence="1">
    <location>
        <begin position="99"/>
        <end position="124"/>
    </location>
</feature>
<keyword evidence="1" id="KW-0472">Membrane</keyword>
<feature type="transmembrane region" description="Helical" evidence="1">
    <location>
        <begin position="16"/>
        <end position="38"/>
    </location>
</feature>
<organism evidence="2 3">
    <name type="scientific">Bradyrhizobium daqingense</name>
    <dbReference type="NCBI Taxonomy" id="993502"/>
    <lineage>
        <taxon>Bacteria</taxon>
        <taxon>Pseudomonadati</taxon>
        <taxon>Pseudomonadota</taxon>
        <taxon>Alphaproteobacteria</taxon>
        <taxon>Hyphomicrobiales</taxon>
        <taxon>Nitrobacteraceae</taxon>
        <taxon>Bradyrhizobium</taxon>
    </lineage>
</organism>
<evidence type="ECO:0000313" key="2">
    <source>
        <dbReference type="EMBL" id="TWH98942.1"/>
    </source>
</evidence>
<feature type="transmembrane region" description="Helical" evidence="1">
    <location>
        <begin position="136"/>
        <end position="158"/>
    </location>
</feature>
<dbReference type="AlphaFoldDB" id="A0A562KU79"/>
<feature type="transmembrane region" description="Helical" evidence="1">
    <location>
        <begin position="197"/>
        <end position="227"/>
    </location>
</feature>
<dbReference type="InterPro" id="IPR018688">
    <property type="entry name" value="PpoB2-like"/>
</dbReference>
<gene>
    <name evidence="2" type="ORF">IQ17_05519</name>
</gene>
<keyword evidence="1" id="KW-0812">Transmembrane</keyword>
<sequence>MHGRSILEHLLHRDRLIVAIGTVTVVALAWAYLAAGAGMDTEMMADMPDMAPMPWTPFYGVLLFVMWWVMMVAMMAPSAAPTVLLYATAKRKQETASRAAIDSWIFLAGYLVTWAGFSLAAVLVQGAFEHFGLLSMAMASTSALLGGCVLIAAGLYQFTPFKQACLRYCESPLLFLSRHWRPGTRGALRMGLRHGSYCVGCCWFLMLLLFVGGVMNLAWIIGIALYVAGEKLLPFGRRLSYAAGGILILSGAIVLARAG</sequence>